<name>A0ABS7KZ01_CLOSR</name>
<proteinExistence type="predicted"/>
<dbReference type="RefSeq" id="WP_221861309.1">
    <property type="nucleotide sequence ID" value="NZ_JAIKTU010000008.1"/>
</dbReference>
<dbReference type="Proteomes" id="UP001299068">
    <property type="component" value="Unassembled WGS sequence"/>
</dbReference>
<dbReference type="InterPro" id="IPR005144">
    <property type="entry name" value="ATP-cone_dom"/>
</dbReference>
<feature type="domain" description="ATP-cone" evidence="4">
    <location>
        <begin position="1"/>
        <end position="84"/>
    </location>
</feature>
<dbReference type="EMBL" id="JAIKTU010000008">
    <property type="protein sequence ID" value="MBY0755989.1"/>
    <property type="molecule type" value="Genomic_DNA"/>
</dbReference>
<keyword evidence="6" id="KW-1185">Reference proteome</keyword>
<evidence type="ECO:0000256" key="3">
    <source>
        <dbReference type="PROSITE-ProRule" id="PRU00492"/>
    </source>
</evidence>
<gene>
    <name evidence="5" type="ORF">K5V21_11075</name>
</gene>
<evidence type="ECO:0000259" key="4">
    <source>
        <dbReference type="PROSITE" id="PS51161"/>
    </source>
</evidence>
<dbReference type="Pfam" id="PF03477">
    <property type="entry name" value="ATP-cone"/>
    <property type="match status" value="1"/>
</dbReference>
<sequence length="84" mass="9452">MRVVNKHNEVVPFDFKKLRKSIFGAFEDANFSYTEGDLDLVSKGAEDILKEITNDCRSASYDELINSVVKSLNNNGFKSIAFSI</sequence>
<evidence type="ECO:0000256" key="2">
    <source>
        <dbReference type="ARBA" id="ARBA00022840"/>
    </source>
</evidence>
<dbReference type="PROSITE" id="PS51161">
    <property type="entry name" value="ATP_CONE"/>
    <property type="match status" value="1"/>
</dbReference>
<organism evidence="5 6">
    <name type="scientific">Clostridium sardiniense</name>
    <name type="common">Clostridium absonum</name>
    <dbReference type="NCBI Taxonomy" id="29369"/>
    <lineage>
        <taxon>Bacteria</taxon>
        <taxon>Bacillati</taxon>
        <taxon>Bacillota</taxon>
        <taxon>Clostridia</taxon>
        <taxon>Eubacteriales</taxon>
        <taxon>Clostridiaceae</taxon>
        <taxon>Clostridium</taxon>
    </lineage>
</organism>
<protein>
    <recommendedName>
        <fullName evidence="4">ATP-cone domain-containing protein</fullName>
    </recommendedName>
</protein>
<evidence type="ECO:0000313" key="6">
    <source>
        <dbReference type="Proteomes" id="UP001299068"/>
    </source>
</evidence>
<evidence type="ECO:0000313" key="5">
    <source>
        <dbReference type="EMBL" id="MBY0755989.1"/>
    </source>
</evidence>
<comment type="caution">
    <text evidence="5">The sequence shown here is derived from an EMBL/GenBank/DDBJ whole genome shotgun (WGS) entry which is preliminary data.</text>
</comment>
<keyword evidence="2 3" id="KW-0067">ATP-binding</keyword>
<accession>A0ABS7KZ01</accession>
<evidence type="ECO:0000256" key="1">
    <source>
        <dbReference type="ARBA" id="ARBA00022741"/>
    </source>
</evidence>
<keyword evidence="1 3" id="KW-0547">Nucleotide-binding</keyword>
<reference evidence="5 6" key="1">
    <citation type="journal article" date="2021" name="Cell Host Microbe">
        <title>in vivo commensal control of Clostridioides difficile virulence.</title>
        <authorList>
            <person name="Girinathan B.P."/>
            <person name="Dibenedetto N."/>
            <person name="Worley J.N."/>
            <person name="Peltier J."/>
            <person name="Arrieta-Ortiz M.L."/>
            <person name="Rupa Christinal Immanuel S."/>
            <person name="Lavin R."/>
            <person name="Delaney M.L."/>
            <person name="Cummins C."/>
            <person name="Hoffmann M."/>
            <person name="Luo Y."/>
            <person name="Gonzalez-Escalona N."/>
            <person name="Allard M."/>
            <person name="Onderdonk A.B."/>
            <person name="Gerber G.K."/>
            <person name="Sonenshein A.L."/>
            <person name="Baliga N."/>
            <person name="Dupuy B."/>
            <person name="Bry L."/>
        </authorList>
    </citation>
    <scope>NUCLEOTIDE SEQUENCE [LARGE SCALE GENOMIC DNA]</scope>
    <source>
        <strain evidence="5 6">DSM 599</strain>
    </source>
</reference>